<dbReference type="AlphaFoldDB" id="A0A087AT59"/>
<accession>A0A087AT59</accession>
<gene>
    <name evidence="1" type="ORF">BCUN_1801</name>
</gene>
<comment type="caution">
    <text evidence="1">The sequence shown here is derived from an EMBL/GenBank/DDBJ whole genome shotgun (WGS) entry which is preliminary data.</text>
</comment>
<evidence type="ECO:0000313" key="1">
    <source>
        <dbReference type="EMBL" id="KFI61959.1"/>
    </source>
</evidence>
<name>A0A087AT59_9BIFI</name>
<evidence type="ECO:0000313" key="2">
    <source>
        <dbReference type="Proteomes" id="UP000029067"/>
    </source>
</evidence>
<organism evidence="1 2">
    <name type="scientific">Bifidobacterium cuniculi</name>
    <dbReference type="NCBI Taxonomy" id="1688"/>
    <lineage>
        <taxon>Bacteria</taxon>
        <taxon>Bacillati</taxon>
        <taxon>Actinomycetota</taxon>
        <taxon>Actinomycetes</taxon>
        <taxon>Bifidobacteriales</taxon>
        <taxon>Bifidobacteriaceae</taxon>
        <taxon>Bifidobacterium</taxon>
    </lineage>
</organism>
<dbReference type="RefSeq" id="WP_033518784.1">
    <property type="nucleotide sequence ID" value="NZ_JGYV01000013.1"/>
</dbReference>
<dbReference type="OrthoDB" id="3234810at2"/>
<dbReference type="EMBL" id="JGYV01000013">
    <property type="protein sequence ID" value="KFI61959.1"/>
    <property type="molecule type" value="Genomic_DNA"/>
</dbReference>
<sequence>MAEVTEDMTRTGMALNNWYEVLFDNKDIADCDDVEAMRGLSEMKDTDKNRDLLIVSASRIGLPEVTVSVLEQWVNADRVKSDKFPADKGFFSSDVRDMMSTDLKVFETDD</sequence>
<keyword evidence="2" id="KW-1185">Reference proteome</keyword>
<reference evidence="1 2" key="1">
    <citation type="submission" date="2014-03" db="EMBL/GenBank/DDBJ databases">
        <title>Genomics of Bifidobacteria.</title>
        <authorList>
            <person name="Ventura M."/>
            <person name="Milani C."/>
            <person name="Lugli G.A."/>
        </authorList>
    </citation>
    <scope>NUCLEOTIDE SEQUENCE [LARGE SCALE GENOMIC DNA]</scope>
    <source>
        <strain evidence="1 2">LMG 10738</strain>
    </source>
</reference>
<dbReference type="Proteomes" id="UP000029067">
    <property type="component" value="Unassembled WGS sequence"/>
</dbReference>
<protein>
    <submittedName>
        <fullName evidence="1">Uncharacterized protein</fullName>
    </submittedName>
</protein>
<proteinExistence type="predicted"/>
<dbReference type="eggNOG" id="ENOG50322EQ">
    <property type="taxonomic scope" value="Bacteria"/>
</dbReference>